<comment type="cofactor">
    <cofactor evidence="13">
        <name>heme b</name>
        <dbReference type="ChEBI" id="CHEBI:60344"/>
    </cofactor>
    <text evidence="13">Binds 1 heme b (iron(II)-protoporphyrin IX) group non-covalently per subunit.</text>
</comment>
<keyword evidence="15" id="KW-0812">Transmembrane</keyword>
<dbReference type="GO" id="GO:0033212">
    <property type="term" value="P:iron import into cell"/>
    <property type="evidence" value="ECO:0007669"/>
    <property type="project" value="InterPro"/>
</dbReference>
<feature type="domain" description="Dyp-type peroxidase N-terminal" evidence="16">
    <location>
        <begin position="76"/>
        <end position="233"/>
    </location>
</feature>
<keyword evidence="15" id="KW-0472">Membrane</keyword>
<feature type="domain" description="Dyp-type peroxidase C-terminal" evidence="17">
    <location>
        <begin position="244"/>
        <end position="426"/>
    </location>
</feature>
<reference evidence="18 19" key="1">
    <citation type="journal article" date="2013" name="Int. J. Syst. Evol. Microbiol.">
        <title>Tumebacillus flagellatus sp. nov., an alpha-amylase/pullulanase-producing bacterium isolated from cassava wastewater.</title>
        <authorList>
            <person name="Wang Q."/>
            <person name="Xie N."/>
            <person name="Qin Y."/>
            <person name="Shen N."/>
            <person name="Zhu J."/>
            <person name="Mi H."/>
            <person name="Huang R."/>
        </authorList>
    </citation>
    <scope>NUCLEOTIDE SEQUENCE [LARGE SCALE GENOMIC DNA]</scope>
    <source>
        <strain evidence="18 19">GST4</strain>
    </source>
</reference>
<gene>
    <name evidence="18" type="ORF">EL26_02525</name>
</gene>
<accession>A0A074LWD0</accession>
<dbReference type="GO" id="GO:0005829">
    <property type="term" value="C:cytosol"/>
    <property type="evidence" value="ECO:0007669"/>
    <property type="project" value="TreeGrafter"/>
</dbReference>
<evidence type="ECO:0000259" key="16">
    <source>
        <dbReference type="Pfam" id="PF04261"/>
    </source>
</evidence>
<dbReference type="PANTHER" id="PTHR30521:SF4">
    <property type="entry name" value="DEFERROCHELATASE"/>
    <property type="match status" value="1"/>
</dbReference>
<dbReference type="InterPro" id="IPR048328">
    <property type="entry name" value="Dyp_perox_C"/>
</dbReference>
<evidence type="ECO:0000256" key="4">
    <source>
        <dbReference type="ARBA" id="ARBA00022723"/>
    </source>
</evidence>
<dbReference type="EMBL" id="JMIR01000002">
    <property type="protein sequence ID" value="KEO84905.1"/>
    <property type="molecule type" value="Genomic_DNA"/>
</dbReference>
<feature type="compositionally biased region" description="Polar residues" evidence="14">
    <location>
        <begin position="10"/>
        <end position="19"/>
    </location>
</feature>
<dbReference type="PROSITE" id="PS51404">
    <property type="entry name" value="DYP_PEROXIDASE"/>
    <property type="match status" value="1"/>
</dbReference>
<evidence type="ECO:0000256" key="12">
    <source>
        <dbReference type="ARBA" id="ARBA00048856"/>
    </source>
</evidence>
<feature type="transmembrane region" description="Helical" evidence="15">
    <location>
        <begin position="26"/>
        <end position="49"/>
    </location>
</feature>
<dbReference type="GO" id="GO:0004325">
    <property type="term" value="F:ferrochelatase activity"/>
    <property type="evidence" value="ECO:0007669"/>
    <property type="project" value="UniProtKB-EC"/>
</dbReference>
<organism evidence="18 19">
    <name type="scientific">Tumebacillus flagellatus</name>
    <dbReference type="NCBI Taxonomy" id="1157490"/>
    <lineage>
        <taxon>Bacteria</taxon>
        <taxon>Bacillati</taxon>
        <taxon>Bacillota</taxon>
        <taxon>Bacilli</taxon>
        <taxon>Bacillales</taxon>
        <taxon>Alicyclobacillaceae</taxon>
        <taxon>Tumebacillus</taxon>
    </lineage>
</organism>
<keyword evidence="3 13" id="KW-0349">Heme</keyword>
<feature type="region of interest" description="Disordered" evidence="14">
    <location>
        <begin position="1"/>
        <end position="22"/>
    </location>
</feature>
<dbReference type="InterPro" id="IPR006313">
    <property type="entry name" value="EfeB/EfeN"/>
</dbReference>
<protein>
    <recommendedName>
        <fullName evidence="10 13">Deferrochelatase</fullName>
        <ecNumber evidence="13">1.11.1.-</ecNumber>
    </recommendedName>
    <alternativeName>
        <fullName evidence="11 13">Peroxidase EfeB</fullName>
    </alternativeName>
</protein>
<keyword evidence="5" id="KW-0732">Signal</keyword>
<evidence type="ECO:0000256" key="11">
    <source>
        <dbReference type="ARBA" id="ARBA00033775"/>
    </source>
</evidence>
<dbReference type="SUPFAM" id="SSF54909">
    <property type="entry name" value="Dimeric alpha+beta barrel"/>
    <property type="match status" value="1"/>
</dbReference>
<comment type="catalytic activity">
    <reaction evidence="12">
        <text>heme b + 2 H(+) = protoporphyrin IX + Fe(2+)</text>
        <dbReference type="Rhea" id="RHEA:22584"/>
        <dbReference type="ChEBI" id="CHEBI:15378"/>
        <dbReference type="ChEBI" id="CHEBI:29033"/>
        <dbReference type="ChEBI" id="CHEBI:57306"/>
        <dbReference type="ChEBI" id="CHEBI:60344"/>
        <dbReference type="EC" id="4.98.1.1"/>
    </reaction>
    <physiologicalReaction direction="left-to-right" evidence="12">
        <dbReference type="Rhea" id="RHEA:22585"/>
    </physiologicalReaction>
</comment>
<evidence type="ECO:0000256" key="3">
    <source>
        <dbReference type="ARBA" id="ARBA00022617"/>
    </source>
</evidence>
<dbReference type="InterPro" id="IPR006314">
    <property type="entry name" value="Dyp_peroxidase"/>
</dbReference>
<evidence type="ECO:0000256" key="9">
    <source>
        <dbReference type="ARBA" id="ARBA00025737"/>
    </source>
</evidence>
<dbReference type="PANTHER" id="PTHR30521">
    <property type="entry name" value="DEFERROCHELATASE/PEROXIDASE"/>
    <property type="match status" value="1"/>
</dbReference>
<dbReference type="AlphaFoldDB" id="A0A074LWD0"/>
<dbReference type="InterPro" id="IPR011008">
    <property type="entry name" value="Dimeric_a/b-barrel"/>
</dbReference>
<proteinExistence type="inferred from homology"/>
<dbReference type="GO" id="GO:0004601">
    <property type="term" value="F:peroxidase activity"/>
    <property type="evidence" value="ECO:0007669"/>
    <property type="project" value="UniProtKB-KW"/>
</dbReference>
<dbReference type="NCBIfam" id="TIGR01412">
    <property type="entry name" value="tat_substr_1"/>
    <property type="match status" value="1"/>
</dbReference>
<dbReference type="GO" id="GO:0020037">
    <property type="term" value="F:heme binding"/>
    <property type="evidence" value="ECO:0007669"/>
    <property type="project" value="InterPro"/>
</dbReference>
<sequence>METKNDFQKEPQNNSQTEPKLSRRQLLKMAGVGGAGLLLGGAGVGSLFATGAVGAASSTATAQPAADILPFYGKYQQGIVTPQQDFFHFAAFDIIAKKRSDVRALFEKWTDAAARITQGQPVGDESNNQHLPPTDTGEAIGLTASKLTITFGVGPTLFTKDGADRFGLASKRPAPLADLPAFSADELQAEWCGGDIGVQVCANDPQVAFHAIRNLARIARGSAVIRWSQAGFQRTERAAAKPGTARNLMGFKDGTGNPDVNDDAAMNDVVWVQPSEGPAWMTNGSYMIVRRIRMRIEEWDRSTLQDQEATFGRARISGAPLGGTDEFEKLDLDKKDASGKPLIPVDSHVALAHGDGKVRILRRSYSYTNGIDAKTGQLDTGLFFVCFNRDPRKQFVPMQQRLAKNDRLNEYIVHVGSAVFACLPGASAGGFLGQELF</sequence>
<evidence type="ECO:0000256" key="15">
    <source>
        <dbReference type="SAM" id="Phobius"/>
    </source>
</evidence>
<dbReference type="EC" id="1.11.1.-" evidence="13"/>
<evidence type="ECO:0000256" key="2">
    <source>
        <dbReference type="ARBA" id="ARBA00022559"/>
    </source>
</evidence>
<evidence type="ECO:0000256" key="8">
    <source>
        <dbReference type="ARBA" id="ARBA00023239"/>
    </source>
</evidence>
<dbReference type="GO" id="GO:0046872">
    <property type="term" value="F:metal ion binding"/>
    <property type="evidence" value="ECO:0007669"/>
    <property type="project" value="UniProtKB-KW"/>
</dbReference>
<keyword evidence="15" id="KW-1133">Transmembrane helix</keyword>
<dbReference type="eggNOG" id="COG2837">
    <property type="taxonomic scope" value="Bacteria"/>
</dbReference>
<evidence type="ECO:0000256" key="6">
    <source>
        <dbReference type="ARBA" id="ARBA00023002"/>
    </source>
</evidence>
<dbReference type="InterPro" id="IPR048327">
    <property type="entry name" value="Dyp_perox_N"/>
</dbReference>
<name>A0A074LWD0_9BACL</name>
<evidence type="ECO:0000256" key="7">
    <source>
        <dbReference type="ARBA" id="ARBA00023004"/>
    </source>
</evidence>
<dbReference type="OrthoDB" id="9781066at2"/>
<keyword evidence="6 13" id="KW-0560">Oxidoreductase</keyword>
<evidence type="ECO:0000313" key="18">
    <source>
        <dbReference type="EMBL" id="KEO84905.1"/>
    </source>
</evidence>
<evidence type="ECO:0000313" key="19">
    <source>
        <dbReference type="Proteomes" id="UP000027931"/>
    </source>
</evidence>
<keyword evidence="19" id="KW-1185">Reference proteome</keyword>
<keyword evidence="7 13" id="KW-0408">Iron</keyword>
<dbReference type="PROSITE" id="PS51318">
    <property type="entry name" value="TAT"/>
    <property type="match status" value="1"/>
</dbReference>
<evidence type="ECO:0000256" key="14">
    <source>
        <dbReference type="SAM" id="MobiDB-lite"/>
    </source>
</evidence>
<comment type="function">
    <text evidence="13">Involved in the recovery of exogenous heme iron. Extracts iron from heme while preserving the protoporphyrin ring intact.</text>
</comment>
<evidence type="ECO:0000256" key="10">
    <source>
        <dbReference type="ARBA" id="ARBA00033771"/>
    </source>
</evidence>
<dbReference type="NCBIfam" id="TIGR01413">
    <property type="entry name" value="Dyp_perox_fam"/>
    <property type="match status" value="1"/>
</dbReference>
<evidence type="ECO:0000256" key="5">
    <source>
        <dbReference type="ARBA" id="ARBA00022729"/>
    </source>
</evidence>
<keyword evidence="2 13" id="KW-0575">Peroxidase</keyword>
<keyword evidence="4 13" id="KW-0479">Metal-binding</keyword>
<dbReference type="Pfam" id="PF20628">
    <property type="entry name" value="Dyp_perox_C"/>
    <property type="match status" value="1"/>
</dbReference>
<evidence type="ECO:0000259" key="17">
    <source>
        <dbReference type="Pfam" id="PF20628"/>
    </source>
</evidence>
<comment type="caution">
    <text evidence="18">The sequence shown here is derived from an EMBL/GenBank/DDBJ whole genome shotgun (WGS) entry which is preliminary data.</text>
</comment>
<keyword evidence="8" id="KW-0456">Lyase</keyword>
<comment type="subcellular location">
    <subcellularLocation>
        <location evidence="1">Cell envelope</location>
    </subcellularLocation>
</comment>
<evidence type="ECO:0000256" key="13">
    <source>
        <dbReference type="RuleBase" id="RU365017"/>
    </source>
</evidence>
<dbReference type="RefSeq" id="WP_038084070.1">
    <property type="nucleotide sequence ID" value="NZ_JMIR01000002.1"/>
</dbReference>
<dbReference type="InterPro" id="IPR006311">
    <property type="entry name" value="TAT_signal"/>
</dbReference>
<dbReference type="Pfam" id="PF04261">
    <property type="entry name" value="Dyp_perox_N"/>
    <property type="match status" value="1"/>
</dbReference>
<comment type="similarity">
    <text evidence="9 13">Belongs to the DyP-type peroxidase family.</text>
</comment>
<evidence type="ECO:0000256" key="1">
    <source>
        <dbReference type="ARBA" id="ARBA00004196"/>
    </source>
</evidence>
<dbReference type="Proteomes" id="UP000027931">
    <property type="component" value="Unassembled WGS sequence"/>
</dbReference>
<dbReference type="GO" id="GO:0030313">
    <property type="term" value="C:cell envelope"/>
    <property type="evidence" value="ECO:0007669"/>
    <property type="project" value="UniProtKB-SubCell"/>
</dbReference>
<dbReference type="STRING" id="1157490.EL26_02525"/>